<evidence type="ECO:0000313" key="2">
    <source>
        <dbReference type="Proteomes" id="UP000313359"/>
    </source>
</evidence>
<reference evidence="1" key="1">
    <citation type="journal article" date="2018" name="Genome Biol. Evol.">
        <title>Genomics and development of Lentinus tigrinus, a white-rot wood-decaying mushroom with dimorphic fruiting bodies.</title>
        <authorList>
            <person name="Wu B."/>
            <person name="Xu Z."/>
            <person name="Knudson A."/>
            <person name="Carlson A."/>
            <person name="Chen N."/>
            <person name="Kovaka S."/>
            <person name="LaButti K."/>
            <person name="Lipzen A."/>
            <person name="Pennachio C."/>
            <person name="Riley R."/>
            <person name="Schakwitz W."/>
            <person name="Umezawa K."/>
            <person name="Ohm R.A."/>
            <person name="Grigoriev I.V."/>
            <person name="Nagy L.G."/>
            <person name="Gibbons J."/>
            <person name="Hibbett D."/>
        </authorList>
    </citation>
    <scope>NUCLEOTIDE SEQUENCE [LARGE SCALE GENOMIC DNA]</scope>
    <source>
        <strain evidence="1">ALCF2SS1-6</strain>
    </source>
</reference>
<accession>A0A5C2SRE9</accession>
<organism evidence="1 2">
    <name type="scientific">Lentinus tigrinus ALCF2SS1-6</name>
    <dbReference type="NCBI Taxonomy" id="1328759"/>
    <lineage>
        <taxon>Eukaryota</taxon>
        <taxon>Fungi</taxon>
        <taxon>Dikarya</taxon>
        <taxon>Basidiomycota</taxon>
        <taxon>Agaricomycotina</taxon>
        <taxon>Agaricomycetes</taxon>
        <taxon>Polyporales</taxon>
        <taxon>Polyporaceae</taxon>
        <taxon>Lentinus</taxon>
    </lineage>
</organism>
<proteinExistence type="predicted"/>
<dbReference type="Proteomes" id="UP000313359">
    <property type="component" value="Unassembled WGS sequence"/>
</dbReference>
<evidence type="ECO:0000313" key="1">
    <source>
        <dbReference type="EMBL" id="RPD65931.1"/>
    </source>
</evidence>
<dbReference type="AlphaFoldDB" id="A0A5C2SRE9"/>
<sequence length="155" mass="17102">MYSQPLAPPERMRTVNDKVPPPIEGAVRILVEVMSRSTVRPRSRAWSCSSGHTSVTVARLPHSPAHLLLARTRTAWPSLELCVQVHENRNSQAYVSMGCDAMWHRNQRRTLSSLAPVPAPQLLRSQGGRQMQVTLHSVLSVPREATFGSTSASAD</sequence>
<dbReference type="EMBL" id="ML122251">
    <property type="protein sequence ID" value="RPD65931.1"/>
    <property type="molecule type" value="Genomic_DNA"/>
</dbReference>
<protein>
    <submittedName>
        <fullName evidence="1">Uncharacterized protein</fullName>
    </submittedName>
</protein>
<name>A0A5C2SRE9_9APHY</name>
<gene>
    <name evidence="1" type="ORF">L227DRAFT_126325</name>
</gene>
<keyword evidence="2" id="KW-1185">Reference proteome</keyword>